<evidence type="ECO:0000313" key="11">
    <source>
        <dbReference type="Proteomes" id="UP000001926"/>
    </source>
</evidence>
<dbReference type="PRINTS" id="PR00449">
    <property type="entry name" value="RASTRNSFRMNG"/>
</dbReference>
<comment type="subcellular location">
    <subcellularLocation>
        <location evidence="1">Endomembrane system</location>
    </subcellularLocation>
</comment>
<keyword evidence="11" id="KW-1185">Reference proteome</keyword>
<dbReference type="SMART" id="SM00176">
    <property type="entry name" value="RAN"/>
    <property type="match status" value="1"/>
</dbReference>
<dbReference type="OrthoDB" id="9989112at2759"/>
<name>A0A8U0WNZ1_ENTH1</name>
<evidence type="ECO:0000313" key="10">
    <source>
        <dbReference type="EMBL" id="EAL48844.1"/>
    </source>
</evidence>
<reference evidence="10" key="2">
    <citation type="submission" date="2007-03" db="EMBL/GenBank/DDBJ databases">
        <authorList>
            <person name="Lorenzi H."/>
            <person name="Amedeo P."/>
            <person name="Inman J."/>
            <person name="Schobel S."/>
            <person name="Caler E."/>
        </authorList>
    </citation>
    <scope>GENOME REANNOTATION</scope>
    <source>
        <strain evidence="10">HM-1:IMSS</strain>
    </source>
</reference>
<gene>
    <name evidence="10" type="ORF">EHI_122730</name>
</gene>
<dbReference type="GO" id="GO:0005525">
    <property type="term" value="F:GTP binding"/>
    <property type="evidence" value="ECO:0000318"/>
    <property type="project" value="GO_Central"/>
</dbReference>
<dbReference type="Gene3D" id="3.40.50.300">
    <property type="entry name" value="P-loop containing nucleotide triphosphate hydrolases"/>
    <property type="match status" value="1"/>
</dbReference>
<dbReference type="CDD" id="cd00154">
    <property type="entry name" value="Rab"/>
    <property type="match status" value="1"/>
</dbReference>
<dbReference type="OMA" id="SAHGVMC"/>
<dbReference type="GO" id="GO:0016192">
    <property type="term" value="P:vesicle-mediated transport"/>
    <property type="evidence" value="ECO:0000318"/>
    <property type="project" value="GO_Central"/>
</dbReference>
<dbReference type="SUPFAM" id="SSF52540">
    <property type="entry name" value="P-loop containing nucleoside triphosphate hydrolases"/>
    <property type="match status" value="1"/>
</dbReference>
<dbReference type="GO" id="GO:0015031">
    <property type="term" value="P:protein transport"/>
    <property type="evidence" value="ECO:0007669"/>
    <property type="project" value="UniProtKB-KW"/>
</dbReference>
<organism evidence="10 11">
    <name type="scientific">Entamoeba histolytica (strain ATCC 30459 / HM-1:IMSS / ABRM)</name>
    <dbReference type="NCBI Taxonomy" id="294381"/>
    <lineage>
        <taxon>Eukaryota</taxon>
        <taxon>Amoebozoa</taxon>
        <taxon>Evosea</taxon>
        <taxon>Archamoebae</taxon>
        <taxon>Mastigamoebida</taxon>
        <taxon>Entamoebidae</taxon>
        <taxon>Entamoeba</taxon>
    </lineage>
</organism>
<evidence type="ECO:0000256" key="3">
    <source>
        <dbReference type="ARBA" id="ARBA00022448"/>
    </source>
</evidence>
<dbReference type="NCBIfam" id="TIGR00231">
    <property type="entry name" value="small_GTP"/>
    <property type="match status" value="1"/>
</dbReference>
<evidence type="ECO:0000256" key="1">
    <source>
        <dbReference type="ARBA" id="ARBA00004308"/>
    </source>
</evidence>
<dbReference type="Pfam" id="PF00071">
    <property type="entry name" value="Ras"/>
    <property type="match status" value="1"/>
</dbReference>
<comment type="similarity">
    <text evidence="2">Belongs to the small GTPase superfamily. Rho family.</text>
</comment>
<dbReference type="PROSITE" id="PS51420">
    <property type="entry name" value="RHO"/>
    <property type="match status" value="1"/>
</dbReference>
<dbReference type="GeneID" id="3408538"/>
<dbReference type="SMART" id="SM00173">
    <property type="entry name" value="RAS"/>
    <property type="match status" value="1"/>
</dbReference>
<evidence type="ECO:0000256" key="9">
    <source>
        <dbReference type="ARBA" id="ARBA00023289"/>
    </source>
</evidence>
<dbReference type="SMART" id="SM00174">
    <property type="entry name" value="RHO"/>
    <property type="match status" value="1"/>
</dbReference>
<keyword evidence="5" id="KW-0653">Protein transport</keyword>
<dbReference type="EMBL" id="DS571281">
    <property type="protein sequence ID" value="EAL48844.1"/>
    <property type="molecule type" value="Genomic_DNA"/>
</dbReference>
<dbReference type="KEGG" id="ehi:EHI_122730"/>
<keyword evidence="4" id="KW-0547">Nucleotide-binding</keyword>
<dbReference type="InterPro" id="IPR005225">
    <property type="entry name" value="Small_GTP-bd"/>
</dbReference>
<proteinExistence type="inferred from homology"/>
<dbReference type="GO" id="GO:0003924">
    <property type="term" value="F:GTPase activity"/>
    <property type="evidence" value="ECO:0000318"/>
    <property type="project" value="GO_Central"/>
</dbReference>
<evidence type="ECO:0000256" key="2">
    <source>
        <dbReference type="ARBA" id="ARBA00010142"/>
    </source>
</evidence>
<evidence type="ECO:0000256" key="6">
    <source>
        <dbReference type="ARBA" id="ARBA00023134"/>
    </source>
</evidence>
<sequence length="203" mass="23329">MEATTNTQSDYTFKILIIGESGVGKTAILERYCENIFNESLLSTVGVDFKSKYFTIEGKRIKVQLWDTAGQEKFRNITTSYYRGTHGCIVTYDVTDINSFDKITYWLHELGNEKYQPEIIILGNKIDARDRKVTKEMAENFSRQNGGIKVFNCSAKTGEGVEEVFTEIVKSIFKNKSIMGRMRTNTGMRMEEVQEKQKEKECC</sequence>
<dbReference type="SMART" id="SM00177">
    <property type="entry name" value="ARF"/>
    <property type="match status" value="1"/>
</dbReference>
<evidence type="ECO:0000256" key="4">
    <source>
        <dbReference type="ARBA" id="ARBA00022741"/>
    </source>
</evidence>
<keyword evidence="3" id="KW-0813">Transport</keyword>
<dbReference type="InterPro" id="IPR027417">
    <property type="entry name" value="P-loop_NTPase"/>
</dbReference>
<dbReference type="InterPro" id="IPR025662">
    <property type="entry name" value="Sigma_54_int_dom_ATP-bd_1"/>
</dbReference>
<dbReference type="PANTHER" id="PTHR47977">
    <property type="entry name" value="RAS-RELATED PROTEIN RAB"/>
    <property type="match status" value="1"/>
</dbReference>
<keyword evidence="6" id="KW-0342">GTP-binding</keyword>
<dbReference type="SMART" id="SM00175">
    <property type="entry name" value="RAB"/>
    <property type="match status" value="1"/>
</dbReference>
<keyword evidence="8" id="KW-0449">Lipoprotein</keyword>
<dbReference type="InterPro" id="IPR050227">
    <property type="entry name" value="Rab"/>
</dbReference>
<dbReference type="Proteomes" id="UP000001926">
    <property type="component" value="Partially assembled WGS sequence"/>
</dbReference>
<dbReference type="PROSITE" id="PS51419">
    <property type="entry name" value="RAB"/>
    <property type="match status" value="1"/>
</dbReference>
<dbReference type="GO" id="GO:0012505">
    <property type="term" value="C:endomembrane system"/>
    <property type="evidence" value="ECO:0007669"/>
    <property type="project" value="UniProtKB-SubCell"/>
</dbReference>
<evidence type="ECO:0000256" key="7">
    <source>
        <dbReference type="ARBA" id="ARBA00023136"/>
    </source>
</evidence>
<reference evidence="10" key="1">
    <citation type="journal article" date="2005" name="Nature">
        <title>The genome of the protist parasite Entamoeba histolytica.</title>
        <authorList>
            <person name="Loftus B."/>
            <person name="Anderson I."/>
            <person name="Davies R."/>
            <person name="Alsmark U.C."/>
            <person name="Samuelson J."/>
            <person name="Amedeo P."/>
            <person name="Roncaglia P."/>
            <person name="Berriman M."/>
            <person name="Hirt R.P."/>
            <person name="Mann B.J."/>
            <person name="Nozaki T."/>
            <person name="Suh B."/>
            <person name="Pop M."/>
            <person name="Duchene M."/>
            <person name="Ackers J."/>
            <person name="Tannich E."/>
            <person name="Leippe M."/>
            <person name="Hofer M."/>
            <person name="Bruchhaus I."/>
            <person name="Willhoeft U."/>
            <person name="Bhattacharya A."/>
            <person name="Chillingworth T."/>
            <person name="Churcher C."/>
            <person name="Hance Z."/>
            <person name="Harris B."/>
            <person name="Harris D."/>
            <person name="Jagels K."/>
            <person name="Moule S."/>
            <person name="Mungall K."/>
            <person name="Ormond D."/>
            <person name="Squares R."/>
            <person name="Whitehead S."/>
            <person name="Quail M.A."/>
            <person name="Rabbinowitsch E."/>
            <person name="Norbertczak H."/>
            <person name="Price C."/>
            <person name="Wang Z."/>
            <person name="Guillen N."/>
            <person name="Gilchrist C."/>
            <person name="Stroup S.E."/>
            <person name="Bhattacharya S."/>
            <person name="Lohia A."/>
            <person name="Foster P.G."/>
            <person name="Sicheritz-Ponten T."/>
            <person name="Weber C."/>
            <person name="Singh U."/>
            <person name="Mukherjee C."/>
            <person name="El-Sayed N.M."/>
            <person name="Petri W.A.Jr."/>
            <person name="Clark C.G."/>
            <person name="Embley T.M."/>
            <person name="Barrell B."/>
            <person name="Fraser C.M."/>
            <person name="Hall N."/>
        </authorList>
    </citation>
    <scope>NUCLEOTIDE SEQUENCE [LARGE SCALE GENOMIC DNA]</scope>
    <source>
        <strain evidence="10">HM-1:IMSS</strain>
    </source>
</reference>
<dbReference type="AlphaFoldDB" id="A0A8U0WNZ1"/>
<dbReference type="HOGENOM" id="CLU_041217_23_1_1"/>
<dbReference type="InterPro" id="IPR001806">
    <property type="entry name" value="Small_GTPase"/>
</dbReference>
<dbReference type="PROSITE" id="PS51421">
    <property type="entry name" value="RAS"/>
    <property type="match status" value="1"/>
</dbReference>
<evidence type="ECO:0000256" key="8">
    <source>
        <dbReference type="ARBA" id="ARBA00023288"/>
    </source>
</evidence>
<dbReference type="PROSITE" id="PS00675">
    <property type="entry name" value="SIGMA54_INTERACT_1"/>
    <property type="match status" value="1"/>
</dbReference>
<evidence type="ECO:0000256" key="5">
    <source>
        <dbReference type="ARBA" id="ARBA00022927"/>
    </source>
</evidence>
<protein>
    <submittedName>
        <fullName evidence="10">Rab family GTPase</fullName>
    </submittedName>
</protein>
<accession>A0A8U0WNZ1</accession>
<keyword evidence="9" id="KW-0636">Prenylation</keyword>
<dbReference type="RefSeq" id="XP_654231.1">
    <property type="nucleotide sequence ID" value="XM_649139.1"/>
</dbReference>
<keyword evidence="7" id="KW-0472">Membrane</keyword>
<dbReference type="FunFam" id="3.40.50.300:FF:000586">
    <property type="entry name" value="Rab family GTPase"/>
    <property type="match status" value="1"/>
</dbReference>
<dbReference type="PROSITE" id="PS51417">
    <property type="entry name" value="ARF"/>
    <property type="match status" value="1"/>
</dbReference>